<dbReference type="GO" id="GO:1904680">
    <property type="term" value="F:peptide transmembrane transporter activity"/>
    <property type="evidence" value="ECO:0007669"/>
    <property type="project" value="TreeGrafter"/>
</dbReference>
<dbReference type="SUPFAM" id="SSF53850">
    <property type="entry name" value="Periplasmic binding protein-like II"/>
    <property type="match status" value="1"/>
</dbReference>
<dbReference type="InterPro" id="IPR039424">
    <property type="entry name" value="SBP_5"/>
</dbReference>
<dbReference type="GO" id="GO:0030288">
    <property type="term" value="C:outer membrane-bounded periplasmic space"/>
    <property type="evidence" value="ECO:0007669"/>
    <property type="project" value="UniProtKB-ARBA"/>
</dbReference>
<protein>
    <submittedName>
        <fullName evidence="5">ABC transporter substrate-binding protein</fullName>
    </submittedName>
</protein>
<evidence type="ECO:0000313" key="5">
    <source>
        <dbReference type="EMBL" id="GHA19184.1"/>
    </source>
</evidence>
<organism evidence="5 6">
    <name type="scientific">Devosia pacifica</name>
    <dbReference type="NCBI Taxonomy" id="1335967"/>
    <lineage>
        <taxon>Bacteria</taxon>
        <taxon>Pseudomonadati</taxon>
        <taxon>Pseudomonadota</taxon>
        <taxon>Alphaproteobacteria</taxon>
        <taxon>Hyphomicrobiales</taxon>
        <taxon>Devosiaceae</taxon>
        <taxon>Devosia</taxon>
    </lineage>
</organism>
<evidence type="ECO:0000256" key="2">
    <source>
        <dbReference type="ARBA" id="ARBA00005695"/>
    </source>
</evidence>
<feature type="chain" id="PRO_5036909096" evidence="3">
    <location>
        <begin position="31"/>
        <end position="530"/>
    </location>
</feature>
<evidence type="ECO:0000256" key="1">
    <source>
        <dbReference type="ARBA" id="ARBA00004418"/>
    </source>
</evidence>
<dbReference type="CDD" id="cd08495">
    <property type="entry name" value="PBP2_NikA_DppA_OppA_like_8"/>
    <property type="match status" value="1"/>
</dbReference>
<dbReference type="Gene3D" id="3.10.105.10">
    <property type="entry name" value="Dipeptide-binding Protein, Domain 3"/>
    <property type="match status" value="1"/>
</dbReference>
<dbReference type="GO" id="GO:0043190">
    <property type="term" value="C:ATP-binding cassette (ABC) transporter complex"/>
    <property type="evidence" value="ECO:0007669"/>
    <property type="project" value="InterPro"/>
</dbReference>
<dbReference type="PIRSF" id="PIRSF002741">
    <property type="entry name" value="MppA"/>
    <property type="match status" value="1"/>
</dbReference>
<dbReference type="AlphaFoldDB" id="A0A918S125"/>
<accession>A0A918S125</accession>
<dbReference type="InterPro" id="IPR000914">
    <property type="entry name" value="SBP_5_dom"/>
</dbReference>
<dbReference type="Proteomes" id="UP000646579">
    <property type="component" value="Unassembled WGS sequence"/>
</dbReference>
<comment type="caution">
    <text evidence="5">The sequence shown here is derived from an EMBL/GenBank/DDBJ whole genome shotgun (WGS) entry which is preliminary data.</text>
</comment>
<feature type="domain" description="Solute-binding protein family 5" evidence="4">
    <location>
        <begin position="82"/>
        <end position="428"/>
    </location>
</feature>
<reference evidence="5" key="1">
    <citation type="journal article" date="2014" name="Int. J. Syst. Evol. Microbiol.">
        <title>Complete genome sequence of Corynebacterium casei LMG S-19264T (=DSM 44701T), isolated from a smear-ripened cheese.</title>
        <authorList>
            <consortium name="US DOE Joint Genome Institute (JGI-PGF)"/>
            <person name="Walter F."/>
            <person name="Albersmeier A."/>
            <person name="Kalinowski J."/>
            <person name="Ruckert C."/>
        </authorList>
    </citation>
    <scope>NUCLEOTIDE SEQUENCE</scope>
    <source>
        <strain evidence="5">KCTC 32437</strain>
    </source>
</reference>
<sequence>MRLTQSTLGQMKALVLAGAAALITTMSANAQSTVTVAMTAGDIPDWSGQPDQGFEGYRFVGYSLYDGLLAWDLSSTDEEVDVVPGLATSYEVDPDNPKRWIFDLRQGVTFHDGCEWNADVAVWNIERLINEAHPAFNPAQFARARSRTSNIAGAEKIDEATFAITTSDEESLFPYNLPYVFMVSQCAVEEAGNDWAAYSDNPSGTGPYVFESVVPHERLVLAKNENYWNEDRIPKHDKLVLMPMPEATTRASALLSGQVNFIEAPSPDMIPALEGAGMNVVTNVYPHTWPYLFNTMEGAFTDKRIRQAANYAVDREAMLAMLGGVATESYGAYIPEQENYGDVFVYEHDVEKARSLLEEAGCMPCEIKVAISTSGSGQMQPLPMNELVKAQLEEAGFEVNFEVIDWNTMITMFQQGAVAYPDYDAINFSSAVMEPFSFVRGFMSRYQSPNGGNWGGYSNPEVDDLLEQALTTYNIDEQNELIREAHEMITEDAARLFIVSDLNPRALAPNLSGFVQAQSWFQDMTPIIVE</sequence>
<dbReference type="Gene3D" id="3.40.190.10">
    <property type="entry name" value="Periplasmic binding protein-like II"/>
    <property type="match status" value="1"/>
</dbReference>
<dbReference type="Gene3D" id="3.90.76.10">
    <property type="entry name" value="Dipeptide-binding Protein, Domain 1"/>
    <property type="match status" value="1"/>
</dbReference>
<gene>
    <name evidence="5" type="ORF">GCM10007989_13340</name>
</gene>
<feature type="signal peptide" evidence="3">
    <location>
        <begin position="1"/>
        <end position="30"/>
    </location>
</feature>
<dbReference type="GO" id="GO:0015833">
    <property type="term" value="P:peptide transport"/>
    <property type="evidence" value="ECO:0007669"/>
    <property type="project" value="TreeGrafter"/>
</dbReference>
<dbReference type="RefSeq" id="WP_189424477.1">
    <property type="nucleotide sequence ID" value="NZ_BMZE01000001.1"/>
</dbReference>
<dbReference type="InterPro" id="IPR030678">
    <property type="entry name" value="Peptide/Ni-bd"/>
</dbReference>
<evidence type="ECO:0000313" key="6">
    <source>
        <dbReference type="Proteomes" id="UP000646579"/>
    </source>
</evidence>
<reference evidence="5" key="2">
    <citation type="submission" date="2020-09" db="EMBL/GenBank/DDBJ databases">
        <authorList>
            <person name="Sun Q."/>
            <person name="Kim S."/>
        </authorList>
    </citation>
    <scope>NUCLEOTIDE SEQUENCE</scope>
    <source>
        <strain evidence="5">KCTC 32437</strain>
    </source>
</reference>
<dbReference type="EMBL" id="BMZE01000001">
    <property type="protein sequence ID" value="GHA19184.1"/>
    <property type="molecule type" value="Genomic_DNA"/>
</dbReference>
<dbReference type="PANTHER" id="PTHR30290">
    <property type="entry name" value="PERIPLASMIC BINDING COMPONENT OF ABC TRANSPORTER"/>
    <property type="match status" value="1"/>
</dbReference>
<evidence type="ECO:0000256" key="3">
    <source>
        <dbReference type="SAM" id="SignalP"/>
    </source>
</evidence>
<dbReference type="PANTHER" id="PTHR30290:SF83">
    <property type="entry name" value="ABC TRANSPORTER SUBSTRATE-BINDING PROTEIN"/>
    <property type="match status" value="1"/>
</dbReference>
<evidence type="ECO:0000259" key="4">
    <source>
        <dbReference type="Pfam" id="PF00496"/>
    </source>
</evidence>
<keyword evidence="6" id="KW-1185">Reference proteome</keyword>
<comment type="subcellular location">
    <subcellularLocation>
        <location evidence="1">Periplasm</location>
    </subcellularLocation>
</comment>
<keyword evidence="3" id="KW-0732">Signal</keyword>
<dbReference type="Pfam" id="PF00496">
    <property type="entry name" value="SBP_bac_5"/>
    <property type="match status" value="1"/>
</dbReference>
<comment type="similarity">
    <text evidence="2">Belongs to the bacterial solute-binding protein 5 family.</text>
</comment>
<proteinExistence type="inferred from homology"/>
<name>A0A918S125_9HYPH</name>